<dbReference type="STRING" id="1579979.WM2015_837"/>
<organism evidence="1 2">
    <name type="scientific">Wenzhouxiangella marina</name>
    <dbReference type="NCBI Taxonomy" id="1579979"/>
    <lineage>
        <taxon>Bacteria</taxon>
        <taxon>Pseudomonadati</taxon>
        <taxon>Pseudomonadota</taxon>
        <taxon>Gammaproteobacteria</taxon>
        <taxon>Chromatiales</taxon>
        <taxon>Wenzhouxiangellaceae</taxon>
        <taxon>Wenzhouxiangella</taxon>
    </lineage>
</organism>
<sequence>MAAGLLATHAIATVEYDQDVTPTIIFGAGNNNGAFTTDRFNGVEIGLRAKLRYDENGVPQNVFNSNGDGSYTFYTRSRPNFPDGQRGEWSFEWAVNTDFDGSSLLNLDDLSYELGLDADPGPGTNFLVFDPITPSAEAPCWDHAIGNNGTGNGGGTAVNCITDPNPGQSYAGLLTDNNVAQNSWQYGFFLIDELADYDPRLPGRYTIYLQASNGSGVVARSEIEVIVVDPPLAFDQNVTPEAIFGSGNANGEFTTDRRNDIELGLRGKLRYNASGVPENTFNSNGDGTYSFAPRLVPGGSPLRAEWGFEWSVNTNYQGGAGPNVDAYTYELGLDADPSLGTDFLVFDPITPTAEVPCWDHAMGNNGTPNGGGTSANCLGDPNAGATYQNLIANNNVAQNSWRYEFFASGPIAGFDPTVDGSYRIYLAAYNADGVEVARSDIDILVGSASGGTVSDVELSMSTTATGTQFTGDAITYQLVASNTDLAKAANVSILNVLPDNLSFVAGSCDDGSVANVAGQSVDFALADLPSGASTICTIDTVVASSGTIVNSASVAADNDGDANNNAASVRLLGVIESVALTGDIPSPTDNDYTRINDVVQIAGPGDQIVLNGVFDWNESNAFASWALGSDGIDGTVDDWTIYVPDGLADLTITATAPGDATIKGPGDLAGVDLEGFLLVYGTNPGLEISNLVIEDFDVAIGIYYNGGGVNVYDNLTIIDNFIAMPRDVAGNSQGGEAFQNIGIHYSFGDNILIARNVIEIPGDSASTASLRAAQVAMQSNTSGGAYEGLVIEDNEIRILLAQAEIPAGIIGIWENGNAHTSNITVRNNRFINLDPANDPSLNDQEAFRITSHSSASSTTRYEGNYAEGANVGYGWLSFDTYGADFSTRDPIEFVSNTAVDNLTGILIDSNGAADLSCNRIHGNDLGLSNITQAGRISLADDNWWGCNAGPNAGDCDAYDTGLTTDRWLVAGLTADAGTVLINSTTGLNLDLRSNSDGNEVTSCTLPATPVILAANEGSVTPAVGATSAALLDADYTAPGFATGDTVTVTVDAEVLTVDFTVELPVDSIFNDRFEN</sequence>
<dbReference type="InterPro" id="IPR011050">
    <property type="entry name" value="Pectin_lyase_fold/virulence"/>
</dbReference>
<reference evidence="1 2" key="1">
    <citation type="submission" date="2015-07" db="EMBL/GenBank/DDBJ databases">
        <authorList>
            <person name="Noorani M."/>
        </authorList>
    </citation>
    <scope>NUCLEOTIDE SEQUENCE [LARGE SCALE GENOMIC DNA]</scope>
    <source>
        <strain evidence="1 2">KCTC 42284</strain>
    </source>
</reference>
<evidence type="ECO:0000313" key="2">
    <source>
        <dbReference type="Proteomes" id="UP000066624"/>
    </source>
</evidence>
<dbReference type="KEGG" id="wma:WM2015_837"/>
<dbReference type="NCBIfam" id="TIGR01451">
    <property type="entry name" value="B_ant_repeat"/>
    <property type="match status" value="1"/>
</dbReference>
<dbReference type="EMBL" id="CP012154">
    <property type="protein sequence ID" value="AKS41218.1"/>
    <property type="molecule type" value="Genomic_DNA"/>
</dbReference>
<dbReference type="AlphaFoldDB" id="A0A0K0XU67"/>
<evidence type="ECO:0000313" key="1">
    <source>
        <dbReference type="EMBL" id="AKS41218.1"/>
    </source>
</evidence>
<dbReference type="InterPro" id="IPR047589">
    <property type="entry name" value="DUF11_rpt"/>
</dbReference>
<dbReference type="RefSeq" id="WP_049724871.1">
    <property type="nucleotide sequence ID" value="NZ_CP012154.1"/>
</dbReference>
<keyword evidence="2" id="KW-1185">Reference proteome</keyword>
<accession>A0A0K0XU67</accession>
<name>A0A0K0XU67_9GAMM</name>
<dbReference type="Proteomes" id="UP000066624">
    <property type="component" value="Chromosome"/>
</dbReference>
<proteinExistence type="predicted"/>
<gene>
    <name evidence="1" type="ORF">WM2015_837</name>
</gene>
<dbReference type="SUPFAM" id="SSF51126">
    <property type="entry name" value="Pectin lyase-like"/>
    <property type="match status" value="1"/>
</dbReference>
<dbReference type="PATRIC" id="fig|1579979.3.peg.856"/>
<protein>
    <submittedName>
        <fullName evidence="1">Uncharacterized protein</fullName>
    </submittedName>
</protein>
<dbReference type="Pfam" id="PF01345">
    <property type="entry name" value="DUF11"/>
    <property type="match status" value="1"/>
</dbReference>
<dbReference type="InterPro" id="IPR001434">
    <property type="entry name" value="OmcB-like_DUF11"/>
</dbReference>